<keyword evidence="3 6" id="KW-0812">Transmembrane</keyword>
<evidence type="ECO:0008006" key="9">
    <source>
        <dbReference type="Google" id="ProtNLM"/>
    </source>
</evidence>
<comment type="subcellular location">
    <subcellularLocation>
        <location evidence="1">Cell membrane</location>
        <topology evidence="1">Multi-pass membrane protein</topology>
    </subcellularLocation>
</comment>
<keyword evidence="2" id="KW-1003">Cell membrane</keyword>
<evidence type="ECO:0000313" key="7">
    <source>
        <dbReference type="EMBL" id="OGG49758.1"/>
    </source>
</evidence>
<evidence type="ECO:0000313" key="8">
    <source>
        <dbReference type="Proteomes" id="UP000176445"/>
    </source>
</evidence>
<keyword evidence="5 6" id="KW-0472">Membrane</keyword>
<feature type="transmembrane region" description="Helical" evidence="6">
    <location>
        <begin position="371"/>
        <end position="395"/>
    </location>
</feature>
<sequence length="423" mass="46802">MNYERVRGRLYRFLRWSERYTKTDMVYLASGGFWLVLGQIIFALSAFILAVAFANLVPQATYGTYKYLTSMAAMFAIFSLPGMAVAVTRASAQGNEHVIHSATRSRILFSLIGTAVALLGSGWYWIHHNNELALALLIIAATLPVLDTTTTYLSYLAGKRRFDLQLKYQAMTQAVSVPILIATLYITDSVLIILLAYFVPLVIIRSILYFTTAHTIPPQNDDSADKETRGYGRHLTVMSILGTVASQVDKVLLWQFLGPAQVAVYTFATAIPEQLKGPLKGMGDLAFTKFAAQNPGDIRRNFPHLWRKIGLYAAGLFGVSILYIIAAPYIFDFFFPQYIDSVLYSQIFALSLITGVSSIASAILAAQKKIVVQYVITTVQPLISIALFLVCIPLFGIMGAIIAFVLSRFIATLIYFGALFTVK</sequence>
<feature type="transmembrane region" description="Helical" evidence="6">
    <location>
        <begin position="401"/>
        <end position="422"/>
    </location>
</feature>
<dbReference type="InterPro" id="IPR050833">
    <property type="entry name" value="Poly_Biosynth_Transport"/>
</dbReference>
<gene>
    <name evidence="7" type="ORF">A2704_03550</name>
</gene>
<dbReference type="Pfam" id="PF01943">
    <property type="entry name" value="Polysacc_synt"/>
    <property type="match status" value="1"/>
</dbReference>
<feature type="transmembrane region" description="Helical" evidence="6">
    <location>
        <begin position="343"/>
        <end position="364"/>
    </location>
</feature>
<feature type="transmembrane region" description="Helical" evidence="6">
    <location>
        <begin position="65"/>
        <end position="87"/>
    </location>
</feature>
<proteinExistence type="predicted"/>
<protein>
    <recommendedName>
        <fullName evidence="9">Polysaccharide biosynthesis protein C-terminal domain-containing protein</fullName>
    </recommendedName>
</protein>
<reference evidence="7 8" key="1">
    <citation type="journal article" date="2016" name="Nat. Commun.">
        <title>Thousands of microbial genomes shed light on interconnected biogeochemical processes in an aquifer system.</title>
        <authorList>
            <person name="Anantharaman K."/>
            <person name="Brown C.T."/>
            <person name="Hug L.A."/>
            <person name="Sharon I."/>
            <person name="Castelle C.J."/>
            <person name="Probst A.J."/>
            <person name="Thomas B.C."/>
            <person name="Singh A."/>
            <person name="Wilkins M.J."/>
            <person name="Karaoz U."/>
            <person name="Brodie E.L."/>
            <person name="Williams K.H."/>
            <person name="Hubbard S.S."/>
            <person name="Banfield J.F."/>
        </authorList>
    </citation>
    <scope>NUCLEOTIDE SEQUENCE [LARGE SCALE GENOMIC DNA]</scope>
</reference>
<dbReference type="AlphaFoldDB" id="A0A1F6CL14"/>
<dbReference type="PANTHER" id="PTHR30250:SF11">
    <property type="entry name" value="O-ANTIGEN TRANSPORTER-RELATED"/>
    <property type="match status" value="1"/>
</dbReference>
<evidence type="ECO:0000256" key="2">
    <source>
        <dbReference type="ARBA" id="ARBA00022475"/>
    </source>
</evidence>
<comment type="caution">
    <text evidence="7">The sequence shown here is derived from an EMBL/GenBank/DDBJ whole genome shotgun (WGS) entry which is preliminary data.</text>
</comment>
<feature type="transmembrane region" description="Helical" evidence="6">
    <location>
        <begin position="132"/>
        <end position="156"/>
    </location>
</feature>
<dbReference type="PANTHER" id="PTHR30250">
    <property type="entry name" value="PST FAMILY PREDICTED COLANIC ACID TRANSPORTER"/>
    <property type="match status" value="1"/>
</dbReference>
<name>A0A1F6CL14_9BACT</name>
<evidence type="ECO:0000256" key="4">
    <source>
        <dbReference type="ARBA" id="ARBA00022989"/>
    </source>
</evidence>
<dbReference type="GO" id="GO:0005886">
    <property type="term" value="C:plasma membrane"/>
    <property type="evidence" value="ECO:0007669"/>
    <property type="project" value="UniProtKB-SubCell"/>
</dbReference>
<evidence type="ECO:0000256" key="1">
    <source>
        <dbReference type="ARBA" id="ARBA00004651"/>
    </source>
</evidence>
<dbReference type="Proteomes" id="UP000176445">
    <property type="component" value="Unassembled WGS sequence"/>
</dbReference>
<evidence type="ECO:0000256" key="6">
    <source>
        <dbReference type="SAM" id="Phobius"/>
    </source>
</evidence>
<evidence type="ECO:0000256" key="3">
    <source>
        <dbReference type="ARBA" id="ARBA00022692"/>
    </source>
</evidence>
<organism evidence="7 8">
    <name type="scientific">Candidatus Kaiserbacteria bacterium RIFCSPHIGHO2_01_FULL_54_36b</name>
    <dbReference type="NCBI Taxonomy" id="1798483"/>
    <lineage>
        <taxon>Bacteria</taxon>
        <taxon>Candidatus Kaiseribacteriota</taxon>
    </lineage>
</organism>
<dbReference type="EMBL" id="MFKW01000067">
    <property type="protein sequence ID" value="OGG49758.1"/>
    <property type="molecule type" value="Genomic_DNA"/>
</dbReference>
<accession>A0A1F6CL14</accession>
<feature type="transmembrane region" description="Helical" evidence="6">
    <location>
        <begin position="107"/>
        <end position="126"/>
    </location>
</feature>
<dbReference type="InterPro" id="IPR002797">
    <property type="entry name" value="Polysacc_synth"/>
</dbReference>
<keyword evidence="4 6" id="KW-1133">Transmembrane helix</keyword>
<feature type="transmembrane region" description="Helical" evidence="6">
    <location>
        <begin position="309"/>
        <end position="331"/>
    </location>
</feature>
<evidence type="ECO:0000256" key="5">
    <source>
        <dbReference type="ARBA" id="ARBA00023136"/>
    </source>
</evidence>
<feature type="transmembrane region" description="Helical" evidence="6">
    <location>
        <begin position="25"/>
        <end position="53"/>
    </location>
</feature>